<feature type="domain" description="Exonuclease VII large subunit C-terminal" evidence="7">
    <location>
        <begin position="129"/>
        <end position="346"/>
    </location>
</feature>
<dbReference type="Proteomes" id="UP000503096">
    <property type="component" value="Chromosome"/>
</dbReference>
<sequence>MPLAFPSEKPPVITVAELNRRARELLEGEFRMLWVAGEISNVKLAPSGHWYFGLKDAAASVDCAMFQSRARFLDFKPVNGQQVEVRARVTLYEPRGSYQLVVDEMRKAGLGALYEAFEKLKARLDAEGLFAAERKRPLPEYPRAIGIVTSPAAAALRDVLTTLARRAPMVPVILYPAPVQGEGAGARIAAAIAVANARAECDVLVVCRGGGSLEDLWAFNEEVVARAIAASAIPVVSGVGHETDFTIADFAADLRAPTPTAAAAAASPDRDSLCEMVAQMQRRLSRDLERLLETSAQRLDRAARRLLTPDERIARHREALDRLARRMRQCAHAQLRLHRAHFDARRAALGHLDPTRVLARGYAIVRDADGAIRRSSEGLVAGQPLDIAFSEGGAEVSVIRKRTAS</sequence>
<dbReference type="KEGG" id="upl:DSM104440_02810"/>
<evidence type="ECO:0000256" key="1">
    <source>
        <dbReference type="ARBA" id="ARBA00022490"/>
    </source>
</evidence>
<evidence type="ECO:0000259" key="8">
    <source>
        <dbReference type="Pfam" id="PF13742"/>
    </source>
</evidence>
<organism evidence="9 10">
    <name type="scientific">Usitatibacter palustris</name>
    <dbReference type="NCBI Taxonomy" id="2732487"/>
    <lineage>
        <taxon>Bacteria</taxon>
        <taxon>Pseudomonadati</taxon>
        <taxon>Pseudomonadota</taxon>
        <taxon>Betaproteobacteria</taxon>
        <taxon>Nitrosomonadales</taxon>
        <taxon>Usitatibacteraceae</taxon>
        <taxon>Usitatibacter</taxon>
    </lineage>
</organism>
<dbReference type="Pfam" id="PF02601">
    <property type="entry name" value="Exonuc_VII_L"/>
    <property type="match status" value="1"/>
</dbReference>
<comment type="function">
    <text evidence="5">Bidirectionally degrades single-stranded DNA into large acid-insoluble oligonucleotides, which are then degraded further into small acid-soluble oligonucleotides.</text>
</comment>
<feature type="domain" description="OB-fold nucleic acid binding" evidence="8">
    <location>
        <begin position="13"/>
        <end position="106"/>
    </location>
</feature>
<name>A0A6M4H9P9_9PROT</name>
<dbReference type="NCBIfam" id="TIGR00237">
    <property type="entry name" value="xseA"/>
    <property type="match status" value="1"/>
</dbReference>
<keyword evidence="4 5" id="KW-0269">Exonuclease</keyword>
<dbReference type="GO" id="GO:0005737">
    <property type="term" value="C:cytoplasm"/>
    <property type="evidence" value="ECO:0007669"/>
    <property type="project" value="UniProtKB-SubCell"/>
</dbReference>
<dbReference type="RefSeq" id="WP_171163729.1">
    <property type="nucleotide sequence ID" value="NZ_CP053073.1"/>
</dbReference>
<protein>
    <recommendedName>
        <fullName evidence="5">Exodeoxyribonuclease 7 large subunit</fullName>
        <ecNumber evidence="5">3.1.11.6</ecNumber>
    </recommendedName>
    <alternativeName>
        <fullName evidence="5">Exodeoxyribonuclease VII large subunit</fullName>
        <shortName evidence="5">Exonuclease VII large subunit</shortName>
    </alternativeName>
</protein>
<evidence type="ECO:0000256" key="3">
    <source>
        <dbReference type="ARBA" id="ARBA00022801"/>
    </source>
</evidence>
<dbReference type="CDD" id="cd04489">
    <property type="entry name" value="ExoVII_LU_OBF"/>
    <property type="match status" value="1"/>
</dbReference>
<proteinExistence type="inferred from homology"/>
<dbReference type="GO" id="GO:0006308">
    <property type="term" value="P:DNA catabolic process"/>
    <property type="evidence" value="ECO:0007669"/>
    <property type="project" value="UniProtKB-UniRule"/>
</dbReference>
<dbReference type="EC" id="3.1.11.6" evidence="5"/>
<dbReference type="InterPro" id="IPR020579">
    <property type="entry name" value="Exonuc_VII_lsu_C"/>
</dbReference>
<evidence type="ECO:0000256" key="2">
    <source>
        <dbReference type="ARBA" id="ARBA00022722"/>
    </source>
</evidence>
<dbReference type="HAMAP" id="MF_00378">
    <property type="entry name" value="Exonuc_7_L"/>
    <property type="match status" value="1"/>
</dbReference>
<evidence type="ECO:0000259" key="7">
    <source>
        <dbReference type="Pfam" id="PF02601"/>
    </source>
</evidence>
<gene>
    <name evidence="5 9" type="primary">xseA</name>
    <name evidence="9" type="ORF">DSM104440_02810</name>
</gene>
<dbReference type="InterPro" id="IPR003753">
    <property type="entry name" value="Exonuc_VII_L"/>
</dbReference>
<keyword evidence="2 5" id="KW-0540">Nuclease</keyword>
<dbReference type="AlphaFoldDB" id="A0A6M4H9P9"/>
<accession>A0A6M4H9P9</accession>
<reference evidence="9 10" key="1">
    <citation type="submission" date="2020-04" db="EMBL/GenBank/DDBJ databases">
        <title>Usitatibacter rugosus gen. nov., sp. nov. and Usitatibacter palustris sp. nov., novel members of Usitatibacteraceae fam. nov. within the order Nitrosomonadales isolated from soil.</title>
        <authorList>
            <person name="Huber K.J."/>
            <person name="Neumann-Schaal M."/>
            <person name="Geppert A."/>
            <person name="Luckner M."/>
            <person name="Wanner G."/>
            <person name="Overmann J."/>
        </authorList>
    </citation>
    <scope>NUCLEOTIDE SEQUENCE [LARGE SCALE GENOMIC DNA]</scope>
    <source>
        <strain evidence="9 10">Swamp67</strain>
    </source>
</reference>
<dbReference type="GO" id="GO:0003676">
    <property type="term" value="F:nucleic acid binding"/>
    <property type="evidence" value="ECO:0007669"/>
    <property type="project" value="InterPro"/>
</dbReference>
<evidence type="ECO:0000313" key="9">
    <source>
        <dbReference type="EMBL" id="QJR15982.1"/>
    </source>
</evidence>
<keyword evidence="3 5" id="KW-0378">Hydrolase</keyword>
<dbReference type="GO" id="GO:0008855">
    <property type="term" value="F:exodeoxyribonuclease VII activity"/>
    <property type="evidence" value="ECO:0007669"/>
    <property type="project" value="UniProtKB-UniRule"/>
</dbReference>
<comment type="catalytic activity">
    <reaction evidence="5 6">
        <text>Exonucleolytic cleavage in either 5'- to 3'- or 3'- to 5'-direction to yield nucleoside 5'-phosphates.</text>
        <dbReference type="EC" id="3.1.11.6"/>
    </reaction>
</comment>
<dbReference type="InterPro" id="IPR025824">
    <property type="entry name" value="OB-fold_nuc-bd_dom"/>
</dbReference>
<dbReference type="EMBL" id="CP053073">
    <property type="protein sequence ID" value="QJR15982.1"/>
    <property type="molecule type" value="Genomic_DNA"/>
</dbReference>
<evidence type="ECO:0000256" key="5">
    <source>
        <dbReference type="HAMAP-Rule" id="MF_00378"/>
    </source>
</evidence>
<evidence type="ECO:0000256" key="6">
    <source>
        <dbReference type="RuleBase" id="RU004355"/>
    </source>
</evidence>
<keyword evidence="1 5" id="KW-0963">Cytoplasm</keyword>
<evidence type="ECO:0000313" key="10">
    <source>
        <dbReference type="Proteomes" id="UP000503096"/>
    </source>
</evidence>
<dbReference type="GO" id="GO:0009318">
    <property type="term" value="C:exodeoxyribonuclease VII complex"/>
    <property type="evidence" value="ECO:0007669"/>
    <property type="project" value="UniProtKB-UniRule"/>
</dbReference>
<comment type="similarity">
    <text evidence="5 6">Belongs to the XseA family.</text>
</comment>
<dbReference type="PANTHER" id="PTHR30008:SF0">
    <property type="entry name" value="EXODEOXYRIBONUCLEASE 7 LARGE SUBUNIT"/>
    <property type="match status" value="1"/>
</dbReference>
<dbReference type="FunCoup" id="A0A6M4H9P9">
    <property type="interactions" value="305"/>
</dbReference>
<dbReference type="PANTHER" id="PTHR30008">
    <property type="entry name" value="EXODEOXYRIBONUCLEASE 7 LARGE SUBUNIT"/>
    <property type="match status" value="1"/>
</dbReference>
<comment type="subunit">
    <text evidence="5">Heterooligomer composed of large and small subunits.</text>
</comment>
<keyword evidence="10" id="KW-1185">Reference proteome</keyword>
<dbReference type="InParanoid" id="A0A6M4H9P9"/>
<dbReference type="Pfam" id="PF13742">
    <property type="entry name" value="tRNA_anti_2"/>
    <property type="match status" value="1"/>
</dbReference>
<comment type="subcellular location">
    <subcellularLocation>
        <location evidence="5 6">Cytoplasm</location>
    </subcellularLocation>
</comment>
<evidence type="ECO:0000256" key="4">
    <source>
        <dbReference type="ARBA" id="ARBA00022839"/>
    </source>
</evidence>